<dbReference type="RefSeq" id="XP_016597573.1">
    <property type="nucleotide sequence ID" value="XM_016742243.1"/>
</dbReference>
<keyword evidence="4" id="KW-1185">Reference proteome</keyword>
<gene>
    <name evidence="3" type="ORF">PEX2_049680</name>
</gene>
<keyword evidence="1" id="KW-0175">Coiled coil</keyword>
<protein>
    <submittedName>
        <fullName evidence="3">Uncharacterized protein</fullName>
    </submittedName>
</protein>
<dbReference type="AlphaFoldDB" id="A0A0A2JTB5"/>
<feature type="region of interest" description="Disordered" evidence="2">
    <location>
        <begin position="1"/>
        <end position="35"/>
    </location>
</feature>
<comment type="caution">
    <text evidence="3">The sequence shown here is derived from an EMBL/GenBank/DDBJ whole genome shotgun (WGS) entry which is preliminary data.</text>
</comment>
<evidence type="ECO:0000256" key="1">
    <source>
        <dbReference type="SAM" id="Coils"/>
    </source>
</evidence>
<dbReference type="PhylomeDB" id="A0A0A2JTB5"/>
<evidence type="ECO:0000313" key="4">
    <source>
        <dbReference type="Proteomes" id="UP000030143"/>
    </source>
</evidence>
<dbReference type="Proteomes" id="UP000030143">
    <property type="component" value="Unassembled WGS sequence"/>
</dbReference>
<dbReference type="GeneID" id="27677662"/>
<evidence type="ECO:0000256" key="2">
    <source>
        <dbReference type="SAM" id="MobiDB-lite"/>
    </source>
</evidence>
<dbReference type="HOGENOM" id="CLU_2016030_0_0_1"/>
<dbReference type="OrthoDB" id="4365735at2759"/>
<dbReference type="EMBL" id="JQFZ01000191">
    <property type="protein sequence ID" value="KGO55480.1"/>
    <property type="molecule type" value="Genomic_DNA"/>
</dbReference>
<sequence>MFEFQLLQPSHPKPAATKQVKPKVAEPRRIPTPNDEQLEKLTILTDRAHSRAEERSKIHHEMGLIANETEATIAEYPYFDQTHINLLWDMDHELHRLEQRLMQLQAEEEMDAEEEMHIWEEVV</sequence>
<dbReference type="VEuPathDB" id="FungiDB:PEXP_073140"/>
<organism evidence="3 4">
    <name type="scientific">Penicillium expansum</name>
    <name type="common">Blue mold rot fungus</name>
    <dbReference type="NCBI Taxonomy" id="27334"/>
    <lineage>
        <taxon>Eukaryota</taxon>
        <taxon>Fungi</taxon>
        <taxon>Dikarya</taxon>
        <taxon>Ascomycota</taxon>
        <taxon>Pezizomycotina</taxon>
        <taxon>Eurotiomycetes</taxon>
        <taxon>Eurotiomycetidae</taxon>
        <taxon>Eurotiales</taxon>
        <taxon>Aspergillaceae</taxon>
        <taxon>Penicillium</taxon>
    </lineage>
</organism>
<proteinExistence type="predicted"/>
<name>A0A0A2JTB5_PENEN</name>
<feature type="coiled-coil region" evidence="1">
    <location>
        <begin position="87"/>
        <end position="114"/>
    </location>
</feature>
<evidence type="ECO:0000313" key="3">
    <source>
        <dbReference type="EMBL" id="KGO55480.1"/>
    </source>
</evidence>
<reference evidence="3 4" key="1">
    <citation type="journal article" date="2015" name="Mol. Plant Microbe Interact.">
        <title>Genome, transcriptome, and functional analyses of Penicillium expansum provide new insights into secondary metabolism and pathogenicity.</title>
        <authorList>
            <person name="Ballester A.R."/>
            <person name="Marcet-Houben M."/>
            <person name="Levin E."/>
            <person name="Sela N."/>
            <person name="Selma-Lazaro C."/>
            <person name="Carmona L."/>
            <person name="Wisniewski M."/>
            <person name="Droby S."/>
            <person name="Gonzalez-Candelas L."/>
            <person name="Gabaldon T."/>
        </authorList>
    </citation>
    <scope>NUCLEOTIDE SEQUENCE [LARGE SCALE GENOMIC DNA]</scope>
    <source>
        <strain evidence="3 4">MD-8</strain>
    </source>
</reference>
<accession>A0A0A2JTB5</accession>